<dbReference type="PROSITE" id="PS50846">
    <property type="entry name" value="HMA_2"/>
    <property type="match status" value="3"/>
</dbReference>
<evidence type="ECO:0000256" key="12">
    <source>
        <dbReference type="SAM" id="MobiDB-lite"/>
    </source>
</evidence>
<feature type="transmembrane region" description="Helical" evidence="11">
    <location>
        <begin position="1310"/>
        <end position="1329"/>
    </location>
</feature>
<feature type="transmembrane region" description="Helical" evidence="11">
    <location>
        <begin position="1282"/>
        <end position="1304"/>
    </location>
</feature>
<dbReference type="SUPFAM" id="SSF55008">
    <property type="entry name" value="HMA, heavy metal-associated domain"/>
    <property type="match status" value="3"/>
</dbReference>
<dbReference type="SUPFAM" id="SSF81665">
    <property type="entry name" value="Calcium ATPase, transmembrane domain M"/>
    <property type="match status" value="1"/>
</dbReference>
<dbReference type="CDD" id="cd02094">
    <property type="entry name" value="P-type_ATPase_Cu-like"/>
    <property type="match status" value="1"/>
</dbReference>
<evidence type="ECO:0000313" key="14">
    <source>
        <dbReference type="EMBL" id="CCI46983.1"/>
    </source>
</evidence>
<organism evidence="14 15">
    <name type="scientific">Albugo candida</name>
    <dbReference type="NCBI Taxonomy" id="65357"/>
    <lineage>
        <taxon>Eukaryota</taxon>
        <taxon>Sar</taxon>
        <taxon>Stramenopiles</taxon>
        <taxon>Oomycota</taxon>
        <taxon>Peronosporomycetes</taxon>
        <taxon>Albuginales</taxon>
        <taxon>Albuginaceae</taxon>
        <taxon>Albugo</taxon>
    </lineage>
</organism>
<feature type="transmembrane region" description="Helical" evidence="11">
    <location>
        <begin position="728"/>
        <end position="749"/>
    </location>
</feature>
<dbReference type="Pfam" id="PF00122">
    <property type="entry name" value="E1-E2_ATPase"/>
    <property type="match status" value="1"/>
</dbReference>
<dbReference type="FunFam" id="3.30.70.100:FF:000050">
    <property type="entry name" value="Copper-transporting ATPase HMA5"/>
    <property type="match status" value="1"/>
</dbReference>
<dbReference type="NCBIfam" id="TIGR01494">
    <property type="entry name" value="ATPase_P-type"/>
    <property type="match status" value="1"/>
</dbReference>
<evidence type="ECO:0000256" key="8">
    <source>
        <dbReference type="ARBA" id="ARBA00022967"/>
    </source>
</evidence>
<dbReference type="Gene3D" id="2.70.150.10">
    <property type="entry name" value="Calcium-transporting ATPase, cytoplasmic transduction domain A"/>
    <property type="match status" value="1"/>
</dbReference>
<evidence type="ECO:0000256" key="6">
    <source>
        <dbReference type="ARBA" id="ARBA00022741"/>
    </source>
</evidence>
<dbReference type="PRINTS" id="PR00943">
    <property type="entry name" value="CUATPASE"/>
</dbReference>
<dbReference type="FunFam" id="3.30.70.100:FF:000001">
    <property type="entry name" value="ATPase copper transporting beta"/>
    <property type="match status" value="1"/>
</dbReference>
<evidence type="ECO:0000259" key="13">
    <source>
        <dbReference type="PROSITE" id="PS50846"/>
    </source>
</evidence>
<keyword evidence="9 11" id="KW-1133">Transmembrane helix</keyword>
<keyword evidence="3" id="KW-0813">Transport</keyword>
<feature type="transmembrane region" description="Helical" evidence="11">
    <location>
        <begin position="960"/>
        <end position="981"/>
    </location>
</feature>
<dbReference type="InterPro" id="IPR018303">
    <property type="entry name" value="ATPase_P-typ_P_site"/>
</dbReference>
<feature type="transmembrane region" description="Helical" evidence="11">
    <location>
        <begin position="918"/>
        <end position="940"/>
    </location>
</feature>
<keyword evidence="10 11" id="KW-0472">Membrane</keyword>
<evidence type="ECO:0000256" key="10">
    <source>
        <dbReference type="ARBA" id="ARBA00023136"/>
    </source>
</evidence>
<dbReference type="FunFam" id="2.70.150.10:FF:000002">
    <property type="entry name" value="Copper-transporting ATPase 1, putative"/>
    <property type="match status" value="1"/>
</dbReference>
<dbReference type="EMBL" id="CAIX01000146">
    <property type="protein sequence ID" value="CCI46983.1"/>
    <property type="molecule type" value="Genomic_DNA"/>
</dbReference>
<dbReference type="Gene3D" id="3.40.1110.10">
    <property type="entry name" value="Calcium-transporting ATPase, cytoplasmic domain N"/>
    <property type="match status" value="1"/>
</dbReference>
<dbReference type="Gene3D" id="3.40.50.1000">
    <property type="entry name" value="HAD superfamily/HAD-like"/>
    <property type="match status" value="1"/>
</dbReference>
<gene>
    <name evidence="14" type="ORF">BN9_079380</name>
</gene>
<dbReference type="InterPro" id="IPR001757">
    <property type="entry name" value="P_typ_ATPase"/>
</dbReference>
<feature type="domain" description="HMA" evidence="13">
    <location>
        <begin position="441"/>
        <end position="509"/>
    </location>
</feature>
<dbReference type="SUPFAM" id="SSF56784">
    <property type="entry name" value="HAD-like"/>
    <property type="match status" value="1"/>
</dbReference>
<feature type="domain" description="HMA" evidence="13">
    <location>
        <begin position="562"/>
        <end position="628"/>
    </location>
</feature>
<dbReference type="CDD" id="cd00371">
    <property type="entry name" value="HMA"/>
    <property type="match status" value="2"/>
</dbReference>
<keyword evidence="8" id="KW-1278">Translocase</keyword>
<dbReference type="InterPro" id="IPR017969">
    <property type="entry name" value="Heavy-metal-associated_CS"/>
</dbReference>
<feature type="compositionally biased region" description="Basic and acidic residues" evidence="12">
    <location>
        <begin position="527"/>
        <end position="541"/>
    </location>
</feature>
<accession>A0A024GJU8</accession>
<evidence type="ECO:0000256" key="1">
    <source>
        <dbReference type="ARBA" id="ARBA00004370"/>
    </source>
</evidence>
<dbReference type="Pfam" id="PF00702">
    <property type="entry name" value="Hydrolase"/>
    <property type="match status" value="1"/>
</dbReference>
<dbReference type="GO" id="GO:0005524">
    <property type="term" value="F:ATP binding"/>
    <property type="evidence" value="ECO:0007669"/>
    <property type="project" value="UniProtKB-UniRule"/>
</dbReference>
<keyword evidence="7 11" id="KW-0067">ATP-binding</keyword>
<dbReference type="InterPro" id="IPR027256">
    <property type="entry name" value="P-typ_ATPase_IB"/>
</dbReference>
<evidence type="ECO:0000256" key="3">
    <source>
        <dbReference type="ARBA" id="ARBA00022448"/>
    </source>
</evidence>
<comment type="caution">
    <text evidence="14">The sequence shown here is derived from an EMBL/GenBank/DDBJ whole genome shotgun (WGS) entry which is preliminary data.</text>
</comment>
<dbReference type="PANTHER" id="PTHR46594:SF4">
    <property type="entry name" value="P-TYPE CATION-TRANSPORTING ATPASE"/>
    <property type="match status" value="1"/>
</dbReference>
<dbReference type="OrthoDB" id="432719at2759"/>
<name>A0A024GJU8_9STRA</name>
<dbReference type="GO" id="GO:0016020">
    <property type="term" value="C:membrane"/>
    <property type="evidence" value="ECO:0007669"/>
    <property type="project" value="UniProtKB-SubCell"/>
</dbReference>
<reference evidence="14 15" key="1">
    <citation type="submission" date="2012-05" db="EMBL/GenBank/DDBJ databases">
        <title>Recombination and specialization in a pathogen metapopulation.</title>
        <authorList>
            <person name="Gardiner A."/>
            <person name="Kemen E."/>
            <person name="Schultz-Larsen T."/>
            <person name="MacLean D."/>
            <person name="Van Oosterhout C."/>
            <person name="Jones J.D.G."/>
        </authorList>
    </citation>
    <scope>NUCLEOTIDE SEQUENCE [LARGE SCALE GENOMIC DNA]</scope>
    <source>
        <strain evidence="14 15">Ac Nc2</strain>
    </source>
</reference>
<evidence type="ECO:0000256" key="4">
    <source>
        <dbReference type="ARBA" id="ARBA00022692"/>
    </source>
</evidence>
<dbReference type="Proteomes" id="UP000053237">
    <property type="component" value="Unassembled WGS sequence"/>
</dbReference>
<dbReference type="GO" id="GO:0140581">
    <property type="term" value="F:P-type monovalent copper transporter activity"/>
    <property type="evidence" value="ECO:0007669"/>
    <property type="project" value="UniProtKB-EC"/>
</dbReference>
<protein>
    <recommendedName>
        <fullName evidence="2">P-type Cu(+) transporter</fullName>
        <ecNumber evidence="2">7.2.2.8</ecNumber>
    </recommendedName>
</protein>
<evidence type="ECO:0000256" key="5">
    <source>
        <dbReference type="ARBA" id="ARBA00022723"/>
    </source>
</evidence>
<dbReference type="PANTHER" id="PTHR46594">
    <property type="entry name" value="P-TYPE CATION-TRANSPORTING ATPASE"/>
    <property type="match status" value="1"/>
</dbReference>
<feature type="region of interest" description="Disordered" evidence="12">
    <location>
        <begin position="515"/>
        <end position="541"/>
    </location>
</feature>
<dbReference type="InterPro" id="IPR023214">
    <property type="entry name" value="HAD_sf"/>
</dbReference>
<proteinExistence type="inferred from homology"/>
<dbReference type="InterPro" id="IPR008250">
    <property type="entry name" value="ATPase_P-typ_transduc_dom_A_sf"/>
</dbReference>
<dbReference type="GO" id="GO:0046872">
    <property type="term" value="F:metal ion binding"/>
    <property type="evidence" value="ECO:0007669"/>
    <property type="project" value="UniProtKB-KW"/>
</dbReference>
<dbReference type="STRING" id="65357.A0A024GJU8"/>
<dbReference type="PRINTS" id="PR00119">
    <property type="entry name" value="CATATPASE"/>
</dbReference>
<dbReference type="SFLD" id="SFLDF00027">
    <property type="entry name" value="p-type_atpase"/>
    <property type="match status" value="1"/>
</dbReference>
<dbReference type="PROSITE" id="PS01047">
    <property type="entry name" value="HMA_1"/>
    <property type="match status" value="1"/>
</dbReference>
<dbReference type="Pfam" id="PF00403">
    <property type="entry name" value="HMA"/>
    <property type="match status" value="2"/>
</dbReference>
<keyword evidence="4 11" id="KW-0812">Transmembrane</keyword>
<dbReference type="InterPro" id="IPR036412">
    <property type="entry name" value="HAD-like_sf"/>
</dbReference>
<dbReference type="SFLD" id="SFLDG00002">
    <property type="entry name" value="C1.7:_P-type_atpase_like"/>
    <property type="match status" value="1"/>
</dbReference>
<keyword evidence="6 11" id="KW-0547">Nucleotide-binding</keyword>
<dbReference type="InterPro" id="IPR023299">
    <property type="entry name" value="ATPase_P-typ_cyto_dom_N"/>
</dbReference>
<dbReference type="Gene3D" id="3.30.70.100">
    <property type="match status" value="3"/>
</dbReference>
<keyword evidence="5 11" id="KW-0479">Metal-binding</keyword>
<dbReference type="SUPFAM" id="SSF81653">
    <property type="entry name" value="Calcium ATPase, transduction domain A"/>
    <property type="match status" value="1"/>
</dbReference>
<dbReference type="PROSITE" id="PS00154">
    <property type="entry name" value="ATPASE_E1_E2"/>
    <property type="match status" value="1"/>
</dbReference>
<comment type="similarity">
    <text evidence="11">Belongs to the cation transport ATPase (P-type) (TC 3.A.3) family. Type IB subfamily.</text>
</comment>
<dbReference type="InParanoid" id="A0A024GJU8"/>
<dbReference type="InterPro" id="IPR006121">
    <property type="entry name" value="HMA_dom"/>
</dbReference>
<feature type="transmembrane region" description="Helical" evidence="11">
    <location>
        <begin position="654"/>
        <end position="677"/>
    </location>
</feature>
<dbReference type="InterPro" id="IPR059000">
    <property type="entry name" value="ATPase_P-type_domA"/>
</dbReference>
<feature type="transmembrane region" description="Helical" evidence="11">
    <location>
        <begin position="689"/>
        <end position="707"/>
    </location>
</feature>
<dbReference type="InterPro" id="IPR036163">
    <property type="entry name" value="HMA_dom_sf"/>
</dbReference>
<dbReference type="InterPro" id="IPR023298">
    <property type="entry name" value="ATPase_P-typ_TM_dom_sf"/>
</dbReference>
<dbReference type="GO" id="GO:0016887">
    <property type="term" value="F:ATP hydrolysis activity"/>
    <property type="evidence" value="ECO:0007669"/>
    <property type="project" value="InterPro"/>
</dbReference>
<evidence type="ECO:0000256" key="7">
    <source>
        <dbReference type="ARBA" id="ARBA00022840"/>
    </source>
</evidence>
<feature type="domain" description="HMA" evidence="13">
    <location>
        <begin position="366"/>
        <end position="434"/>
    </location>
</feature>
<evidence type="ECO:0000256" key="2">
    <source>
        <dbReference type="ARBA" id="ARBA00012517"/>
    </source>
</evidence>
<dbReference type="NCBIfam" id="TIGR01525">
    <property type="entry name" value="ATPase-IB_hvy"/>
    <property type="match status" value="1"/>
</dbReference>
<dbReference type="InterPro" id="IPR044492">
    <property type="entry name" value="P_typ_ATPase_HD_dom"/>
</dbReference>
<evidence type="ECO:0000313" key="15">
    <source>
        <dbReference type="Proteomes" id="UP000053237"/>
    </source>
</evidence>
<dbReference type="SFLD" id="SFLDS00003">
    <property type="entry name" value="Haloacid_Dehalogenase"/>
    <property type="match status" value="1"/>
</dbReference>
<keyword evidence="15" id="KW-1185">Reference proteome</keyword>
<evidence type="ECO:0000256" key="11">
    <source>
        <dbReference type="RuleBase" id="RU362081"/>
    </source>
</evidence>
<evidence type="ECO:0000256" key="9">
    <source>
        <dbReference type="ARBA" id="ARBA00022989"/>
    </source>
</evidence>
<comment type="subcellular location">
    <subcellularLocation>
        <location evidence="1 11">Membrane</location>
    </subcellularLocation>
</comment>
<sequence>MPNQSSHSILPLVKDGKCVSSDQDVPSLTFSQGRQEHQQTKRFLFFLVPALDVTSETTNFILQALRSTAGVNLVQLDAYENLMQIEINQHELLDPSINWDTRLAEIMEKADITNSTTAYPVWKHRDRVVLLKIDGMQCMRNCGTQVIQALEPIPGVLDIHVDSKTKMAAITLAKGCTVTAVDLIKCIRAKNARFDAFLCSENEQVVQSTGAVLLRIHGMNKVNDGAVMVQKALEKVEGVLTVTVDGKHKRATVLLKTGSQVSVKKLIQAANRLDEAIQASLFQPFSASRKVVLETQGDLTQYKDKIEEALLDEIGVSDVVVDTNSCRVTVSLELGSRLNEQNVIEIIESVHPKLQADVVVTPSEVSIKALAITGMTCAKGCARKIEKTLCNLPGVKTAAVDFKSGRASVHLTSPSSLTDSELIQAVKSAGAKFDATVCRSNIFQLQLSNSTCSSYSAQEITDIILKCPGVQQAEVNLHQRRALVTLEADCGRSAQDMIDCVRQAHPDFVTCMDDERDIESQSSKSTIKSESEAKDNGVDAHSEVVISIPENGENDTLRDDIDEVILLIGGMTCNSCVHSVESCLQQLRGVVSASVNFATEKAIVRFNKQIIGIRTLIEAIDAIGYETSFNPETDLQKARDDQRSREITRFRDDFFVSILFTFPIILIMMVFGNIQVINRGLMTPLLRGLNWMSLMLLILATPVQFYSARRFHVDAYKGLRNSVLGMPFLISMGSNASYFYGVFSVIRSIVLDDCSLSSPDMFMTASMLVTFVILGKWLEAIAKGKTSEALSKLLDLQVKTATLLIMDEAQKRVVEEQVVSIELVQRGDILKVVRGCGVPADGVIVYGEARLDESMLTGESKLVKKGVNDAVMGATINADGLFHMRVTGVGNDTTLSQIIRLVENAQTSKAPIQAYADYVASIFVPAVLLISCATFVVWYVGCLMHLIPQSWIPPTDSEFVFSFNFAIATLVVACPCALGLATPTAVMVGTGIGAEHGVLIKGGGPLEVAHKVNTILFDKTGTLTAGQPVVTDFVVSSKEYSAEKLISLAGSAELGSEHPLGKAIIDYSRFISTKLEQPDFFEGISGRGIRCNVGSDRIVIGNKEWIKENQLQRQDSIMLQQAVLSFQDAGKTSIYMGVNGKLVAVFGIADAPRPEALYTLAMLKRMGLEIWMVTGDNKQTAYTIAHQLGIEQSHVIAEVIPSEKALKVSELQLEGRIVAMVGDGINDSPALAQANLGIAIGAGTEIAVETAGMVLMKSNLFDVITALDLSCTIFNRIRLNYVWALGYNCLLIPLAAGVFFPFGFRIPPMFAGAAMALSSISVVASSLSLRYYQPPIVEKITASENRQHTIVFRNSTETTPLLSQKLSP</sequence>
<dbReference type="EC" id="7.2.2.8" evidence="2"/>